<evidence type="ECO:0000256" key="15">
    <source>
        <dbReference type="PROSITE-ProRule" id="PRU00146"/>
    </source>
</evidence>
<dbReference type="PANTHER" id="PTHR10615">
    <property type="entry name" value="HISTONE ACETYLTRANSFERASE"/>
    <property type="match status" value="1"/>
</dbReference>
<feature type="compositionally biased region" description="Low complexity" evidence="17">
    <location>
        <begin position="769"/>
        <end position="778"/>
    </location>
</feature>
<evidence type="ECO:0000259" key="18">
    <source>
        <dbReference type="PROSITE" id="PS50016"/>
    </source>
</evidence>
<dbReference type="Gene3D" id="1.10.10.10">
    <property type="entry name" value="Winged helix-like DNA-binding domain superfamily/Winged helix DNA-binding domain"/>
    <property type="match status" value="1"/>
</dbReference>
<keyword evidence="5" id="KW-0479">Metal-binding</keyword>
<dbReference type="CDD" id="cd15543">
    <property type="entry name" value="PHD_RSF1"/>
    <property type="match status" value="1"/>
</dbReference>
<keyword evidence="21" id="KW-1185">Reference proteome</keyword>
<feature type="compositionally biased region" description="Basic and acidic residues" evidence="17">
    <location>
        <begin position="1037"/>
        <end position="1057"/>
    </location>
</feature>
<evidence type="ECO:0000256" key="13">
    <source>
        <dbReference type="ARBA" id="ARBA00023242"/>
    </source>
</evidence>
<dbReference type="SUPFAM" id="SSF57903">
    <property type="entry name" value="FYVE/PHD zinc finger"/>
    <property type="match status" value="2"/>
</dbReference>
<evidence type="ECO:0000256" key="12">
    <source>
        <dbReference type="ARBA" id="ARBA00023163"/>
    </source>
</evidence>
<dbReference type="GO" id="GO:0006357">
    <property type="term" value="P:regulation of transcription by RNA polymerase II"/>
    <property type="evidence" value="ECO:0007669"/>
    <property type="project" value="TreeGrafter"/>
</dbReference>
<feature type="domain" description="PHD-type" evidence="18">
    <location>
        <begin position="100"/>
        <end position="158"/>
    </location>
</feature>
<feature type="compositionally biased region" description="Basic and acidic residues" evidence="17">
    <location>
        <begin position="884"/>
        <end position="897"/>
    </location>
</feature>
<accession>A0A1C7M7D8</accession>
<dbReference type="InterPro" id="IPR011011">
    <property type="entry name" value="Znf_FYVE_PHD"/>
</dbReference>
<feature type="domain" description="PHD-type" evidence="18">
    <location>
        <begin position="155"/>
        <end position="205"/>
    </location>
</feature>
<feature type="region of interest" description="Disordered" evidence="17">
    <location>
        <begin position="71"/>
        <end position="101"/>
    </location>
</feature>
<dbReference type="InterPro" id="IPR040706">
    <property type="entry name" value="Zf-MYST"/>
</dbReference>
<feature type="active site" description="Proton donor/acceptor" evidence="14">
    <location>
        <position position="631"/>
    </location>
</feature>
<dbReference type="STRING" id="5627.A0A1C7M7D8"/>
<organism evidence="20 21">
    <name type="scientific">Grifola frondosa</name>
    <name type="common">Maitake</name>
    <name type="synonym">Polyporus frondosus</name>
    <dbReference type="NCBI Taxonomy" id="5627"/>
    <lineage>
        <taxon>Eukaryota</taxon>
        <taxon>Fungi</taxon>
        <taxon>Dikarya</taxon>
        <taxon>Basidiomycota</taxon>
        <taxon>Agaricomycotina</taxon>
        <taxon>Agaricomycetes</taxon>
        <taxon>Polyporales</taxon>
        <taxon>Grifolaceae</taxon>
        <taxon>Grifola</taxon>
    </lineage>
</organism>
<evidence type="ECO:0000256" key="7">
    <source>
        <dbReference type="ARBA" id="ARBA00022771"/>
    </source>
</evidence>
<dbReference type="AlphaFoldDB" id="A0A1C7M7D8"/>
<feature type="compositionally biased region" description="Polar residues" evidence="17">
    <location>
        <begin position="990"/>
        <end position="1002"/>
    </location>
</feature>
<dbReference type="FunFam" id="3.30.40.10:FF:000005">
    <property type="entry name" value="zinc finger protein isoform X1"/>
    <property type="match status" value="1"/>
</dbReference>
<name>A0A1C7M7D8_GRIFR</name>
<comment type="caution">
    <text evidence="20">The sequence shown here is derived from an EMBL/GenBank/DDBJ whole genome shotgun (WGS) entry which is preliminary data.</text>
</comment>
<feature type="compositionally biased region" description="Basic and acidic residues" evidence="17">
    <location>
        <begin position="286"/>
        <end position="295"/>
    </location>
</feature>
<dbReference type="Pfam" id="PF17772">
    <property type="entry name" value="zf-MYST"/>
    <property type="match status" value="1"/>
</dbReference>
<dbReference type="InterPro" id="IPR002717">
    <property type="entry name" value="HAT_MYST-type"/>
</dbReference>
<feature type="compositionally biased region" description="Polar residues" evidence="17">
    <location>
        <begin position="905"/>
        <end position="918"/>
    </location>
</feature>
<dbReference type="GO" id="GO:0031507">
    <property type="term" value="P:heterochromatin formation"/>
    <property type="evidence" value="ECO:0007669"/>
    <property type="project" value="UniProtKB-ARBA"/>
</dbReference>
<dbReference type="FunFam" id="3.30.60.60:FF:000001">
    <property type="entry name" value="Histone acetyltransferase"/>
    <property type="match status" value="1"/>
</dbReference>
<evidence type="ECO:0000259" key="19">
    <source>
        <dbReference type="PROSITE" id="PS51726"/>
    </source>
</evidence>
<keyword evidence="9" id="KW-0156">Chromatin regulator</keyword>
<evidence type="ECO:0000256" key="14">
    <source>
        <dbReference type="PIRSR" id="PIRSR602717-51"/>
    </source>
</evidence>
<protein>
    <recommendedName>
        <fullName evidence="3 16">Histone acetyltransferase</fullName>
        <ecNumber evidence="3 16">2.3.1.48</ecNumber>
    </recommendedName>
</protein>
<dbReference type="GO" id="GO:0008270">
    <property type="term" value="F:zinc ion binding"/>
    <property type="evidence" value="ECO:0007669"/>
    <property type="project" value="UniProtKB-KW"/>
</dbReference>
<sequence>MRCSRCAAGHGPLIIFMVSEYLNTEFRAPYCTHRTASSKCCPTADFLPATKSYAAAFASIFPRTQGDPFAEPPPAYLPVEEPAPPPTKPLKRKRRPPPREEECGFCHGDDTKNKTGVPELLVSCAECGRSGHPSCMQLPGLGDMMRSYPWKCAECKSCEVCQQKRDDSTMLICDFCDRGWHMACLRPPLLEPPDGQWHCPICPPFPPPSQLEIATEPYFSEVMLQSPSLPQIPPRESSVASSSRIIQEQDESQQHIAVSENSDMDVDGTDLSPGKKRKSKKKSRWKGKEPMRDIPEEVEDPLSSSLPSKRMRIRLSSPVPPPDSSPAPLPKTVIRFRIPARGKGKARDDGQEDGERSIFEDILGTEDRDVTSTLITNGDKQRFERCRLAAEGKIFPPPAPATPQVLDTTVAGPSSRPLRSAAHHHPPPAANPIPAFSTSPAPSTPDPQNAASPNGLRIRRIRFGEFDIETWYDAPFPEEYANIPDGRLWICEFCLKYMKSRFSAGRHQMKCKTRHPPGDEIYRDGVISIFEVDGRKNKIYCQNLCLLSKMFLDHKSLFYDVEPFLFYVMTEVDESGARFVGYFSKEKLSPKYYNVSCIMTLPVRQRQGWGNLLIDFSYLLSKKEQRAGSPEKPLSALGALGYKNYWTLSLMRYLHSAPPNPRLEDISAATSLTIEDIHTTLTQLRMIAIEDTTPLRGRFLGKPSSSQRDGRMALHASICSWDPEDVAQYLAKWETKGYLKLKPEKLKWSPFIVARTKRMEQLLSTDAAANAADGEANGRTTESAADPQTSRPEPALETAESAGSPVCALFDDDNVEIVSATAQAPSIVLPQTPQVRSPSAEPEEQAQAEKGRTLAKKLARSSPTSSRHLRNRGKSATPQPPRVEYLHEERPVNGDRRKSTHRMRSNAQVNGHNDSDSIAQDAALAAKLALEEGRPRRQLRSRSNTEQDTKRPISSPRSASPRKRRRGSRPLPKLNRAKSTPSKVQRRSSRVANGSAVANNISRPAAQVVRGGSAPRMRNLHEKGEAAEIMESEPPDEAEREHERPADPPTEDMKYEDADTPLTGLTSRHSAPSDDTVIALEGITMKVSPVGPVNVAEVEPPPTEQDRALNDSGLDEGGDEDAEGEEDVDAEGEPDLETL</sequence>
<feature type="compositionally biased region" description="Basic residues" evidence="17">
    <location>
        <begin position="274"/>
        <end position="285"/>
    </location>
</feature>
<evidence type="ECO:0000256" key="5">
    <source>
        <dbReference type="ARBA" id="ARBA00022723"/>
    </source>
</evidence>
<dbReference type="FunFam" id="3.40.630.30:FF:000001">
    <property type="entry name" value="Histone acetyltransferase"/>
    <property type="match status" value="1"/>
</dbReference>
<dbReference type="SUPFAM" id="SSF55729">
    <property type="entry name" value="Acyl-CoA N-acyltransferases (Nat)"/>
    <property type="match status" value="1"/>
</dbReference>
<feature type="domain" description="MYST-type HAT" evidence="19">
    <location>
        <begin position="453"/>
        <end position="750"/>
    </location>
</feature>
<dbReference type="InterPro" id="IPR001965">
    <property type="entry name" value="Znf_PHD"/>
</dbReference>
<keyword evidence="10" id="KW-0007">Acetylation</keyword>
<dbReference type="InterPro" id="IPR016181">
    <property type="entry name" value="Acyl_CoA_acyltransferase"/>
</dbReference>
<feature type="region of interest" description="Disordered" evidence="17">
    <location>
        <begin position="227"/>
        <end position="330"/>
    </location>
</feature>
<dbReference type="Gene3D" id="3.30.40.10">
    <property type="entry name" value="Zinc/RING finger domain, C3HC4 (zinc finger)"/>
    <property type="match status" value="1"/>
</dbReference>
<dbReference type="Pfam" id="PF01853">
    <property type="entry name" value="MOZ_SAS"/>
    <property type="match status" value="1"/>
</dbReference>
<keyword evidence="7 15" id="KW-0863">Zinc-finger</keyword>
<dbReference type="CDD" id="cd15526">
    <property type="entry name" value="PHD1_MOZ_d4"/>
    <property type="match status" value="1"/>
</dbReference>
<dbReference type="GO" id="GO:0003682">
    <property type="term" value="F:chromatin binding"/>
    <property type="evidence" value="ECO:0007669"/>
    <property type="project" value="TreeGrafter"/>
</dbReference>
<dbReference type="Pfam" id="PF00628">
    <property type="entry name" value="PHD"/>
    <property type="match status" value="1"/>
</dbReference>
<dbReference type="InterPro" id="IPR050603">
    <property type="entry name" value="MYST_HAT"/>
</dbReference>
<keyword evidence="12" id="KW-0804">Transcription</keyword>
<feature type="compositionally biased region" description="Pro residues" evidence="17">
    <location>
        <begin position="318"/>
        <end position="329"/>
    </location>
</feature>
<feature type="region of interest" description="Disordered" evidence="17">
    <location>
        <begin position="394"/>
        <end position="454"/>
    </location>
</feature>
<dbReference type="Gene3D" id="3.40.630.30">
    <property type="match status" value="1"/>
</dbReference>
<keyword evidence="11" id="KW-0805">Transcription regulation</keyword>
<evidence type="ECO:0000256" key="1">
    <source>
        <dbReference type="ARBA" id="ARBA00004123"/>
    </source>
</evidence>
<dbReference type="InterPro" id="IPR019787">
    <property type="entry name" value="Znf_PHD-finger"/>
</dbReference>
<dbReference type="InterPro" id="IPR036388">
    <property type="entry name" value="WH-like_DNA-bd_sf"/>
</dbReference>
<feature type="region of interest" description="Disordered" evidence="17">
    <location>
        <begin position="828"/>
        <end position="1139"/>
    </location>
</feature>
<feature type="compositionally biased region" description="Acidic residues" evidence="17">
    <location>
        <begin position="1113"/>
        <end position="1139"/>
    </location>
</feature>
<dbReference type="EC" id="2.3.1.48" evidence="3 16"/>
<dbReference type="PROSITE" id="PS51726">
    <property type="entry name" value="MYST_HAT"/>
    <property type="match status" value="1"/>
</dbReference>
<evidence type="ECO:0000256" key="4">
    <source>
        <dbReference type="ARBA" id="ARBA00022679"/>
    </source>
</evidence>
<comment type="similarity">
    <text evidence="2 16">Belongs to the MYST (SAS/MOZ) family.</text>
</comment>
<evidence type="ECO:0000256" key="9">
    <source>
        <dbReference type="ARBA" id="ARBA00022853"/>
    </source>
</evidence>
<evidence type="ECO:0000256" key="6">
    <source>
        <dbReference type="ARBA" id="ARBA00022737"/>
    </source>
</evidence>
<evidence type="ECO:0000256" key="2">
    <source>
        <dbReference type="ARBA" id="ARBA00010107"/>
    </source>
</evidence>
<dbReference type="SMART" id="SM00249">
    <property type="entry name" value="PHD"/>
    <property type="match status" value="2"/>
</dbReference>
<feature type="compositionally biased region" description="Pro residues" evidence="17">
    <location>
        <begin position="71"/>
        <end position="88"/>
    </location>
</feature>
<evidence type="ECO:0000256" key="8">
    <source>
        <dbReference type="ARBA" id="ARBA00022833"/>
    </source>
</evidence>
<dbReference type="PANTHER" id="PTHR10615:SF161">
    <property type="entry name" value="HISTONE ACETYLTRANSFERASE KAT7"/>
    <property type="match status" value="1"/>
</dbReference>
<feature type="compositionally biased region" description="Low complexity" evidence="17">
    <location>
        <begin position="432"/>
        <end position="441"/>
    </location>
</feature>
<evidence type="ECO:0000256" key="16">
    <source>
        <dbReference type="RuleBase" id="RU361211"/>
    </source>
</evidence>
<dbReference type="PROSITE" id="PS50016">
    <property type="entry name" value="ZF_PHD_2"/>
    <property type="match status" value="2"/>
</dbReference>
<keyword evidence="4 20" id="KW-0808">Transferase</keyword>
<dbReference type="GO" id="GO:0003712">
    <property type="term" value="F:transcription coregulator activity"/>
    <property type="evidence" value="ECO:0007669"/>
    <property type="project" value="TreeGrafter"/>
</dbReference>
<feature type="region of interest" description="Disordered" evidence="17">
    <location>
        <begin position="769"/>
        <end position="802"/>
    </location>
</feature>
<dbReference type="GO" id="GO:1990467">
    <property type="term" value="C:NuA3a histone acetyltransferase complex"/>
    <property type="evidence" value="ECO:0007669"/>
    <property type="project" value="TreeGrafter"/>
</dbReference>
<feature type="compositionally biased region" description="Polar residues" evidence="17">
    <location>
        <begin position="779"/>
        <end position="791"/>
    </location>
</feature>
<keyword evidence="8" id="KW-0862">Zinc</keyword>
<keyword evidence="13 16" id="KW-0539">Nucleus</keyword>
<evidence type="ECO:0000256" key="11">
    <source>
        <dbReference type="ARBA" id="ARBA00023015"/>
    </source>
</evidence>
<gene>
    <name evidence="20" type="primary">Kat7</name>
    <name evidence="20" type="ORF">A0H81_07717</name>
</gene>
<dbReference type="OMA" id="FDIETWY"/>
<dbReference type="Proteomes" id="UP000092993">
    <property type="component" value="Unassembled WGS sequence"/>
</dbReference>
<evidence type="ECO:0000256" key="17">
    <source>
        <dbReference type="SAM" id="MobiDB-lite"/>
    </source>
</evidence>
<comment type="subcellular location">
    <subcellularLocation>
        <location evidence="1 16">Nucleus</location>
    </subcellularLocation>
</comment>
<dbReference type="EMBL" id="LUGG01000009">
    <property type="protein sequence ID" value="OBZ72296.1"/>
    <property type="molecule type" value="Genomic_DNA"/>
</dbReference>
<proteinExistence type="inferred from homology"/>
<dbReference type="OrthoDB" id="787137at2759"/>
<comment type="catalytic activity">
    <reaction evidence="16">
        <text>L-lysyl-[protein] + acetyl-CoA = N(6)-acetyl-L-lysyl-[protein] + CoA + H(+)</text>
        <dbReference type="Rhea" id="RHEA:45948"/>
        <dbReference type="Rhea" id="RHEA-COMP:9752"/>
        <dbReference type="Rhea" id="RHEA-COMP:10731"/>
        <dbReference type="ChEBI" id="CHEBI:15378"/>
        <dbReference type="ChEBI" id="CHEBI:29969"/>
        <dbReference type="ChEBI" id="CHEBI:57287"/>
        <dbReference type="ChEBI" id="CHEBI:57288"/>
        <dbReference type="ChEBI" id="CHEBI:61930"/>
        <dbReference type="EC" id="2.3.1.48"/>
    </reaction>
</comment>
<evidence type="ECO:0000256" key="3">
    <source>
        <dbReference type="ARBA" id="ARBA00013184"/>
    </source>
</evidence>
<evidence type="ECO:0000256" key="10">
    <source>
        <dbReference type="ARBA" id="ARBA00022990"/>
    </source>
</evidence>
<evidence type="ECO:0000313" key="21">
    <source>
        <dbReference type="Proteomes" id="UP000092993"/>
    </source>
</evidence>
<dbReference type="InterPro" id="IPR013083">
    <property type="entry name" value="Znf_RING/FYVE/PHD"/>
</dbReference>
<keyword evidence="6" id="KW-0677">Repeat</keyword>
<dbReference type="GO" id="GO:0005634">
    <property type="term" value="C:nucleus"/>
    <property type="evidence" value="ECO:0007669"/>
    <property type="project" value="UniProtKB-SubCell"/>
</dbReference>
<reference evidence="20 21" key="1">
    <citation type="submission" date="2016-03" db="EMBL/GenBank/DDBJ databases">
        <title>Whole genome sequencing of Grifola frondosa 9006-11.</title>
        <authorList>
            <person name="Min B."/>
            <person name="Park H."/>
            <person name="Kim J.-G."/>
            <person name="Cho H."/>
            <person name="Oh Y.-L."/>
            <person name="Kong W.-S."/>
            <person name="Choi I.-G."/>
        </authorList>
    </citation>
    <scope>NUCLEOTIDE SEQUENCE [LARGE SCALE GENOMIC DNA]</scope>
    <source>
        <strain evidence="20 21">9006-11</strain>
    </source>
</reference>
<dbReference type="Gene3D" id="3.30.60.60">
    <property type="entry name" value="N-acetyl transferase-like"/>
    <property type="match status" value="1"/>
</dbReference>
<evidence type="ECO:0000313" key="20">
    <source>
        <dbReference type="EMBL" id="OBZ72296.1"/>
    </source>
</evidence>
<dbReference type="GO" id="GO:0004402">
    <property type="term" value="F:histone acetyltransferase activity"/>
    <property type="evidence" value="ECO:0007669"/>
    <property type="project" value="InterPro"/>
</dbReference>